<dbReference type="InterPro" id="IPR029021">
    <property type="entry name" value="Prot-tyrosine_phosphatase-like"/>
</dbReference>
<feature type="domain" description="Tyrosine specific protein phosphatases" evidence="2">
    <location>
        <begin position="130"/>
        <end position="194"/>
    </location>
</feature>
<dbReference type="EMBL" id="JACU01000004">
    <property type="protein sequence ID" value="KMS56659.1"/>
    <property type="molecule type" value="Genomic_DNA"/>
</dbReference>
<dbReference type="RefSeq" id="WP_059151209.1">
    <property type="nucleotide sequence ID" value="NZ_KQ130453.1"/>
</dbReference>
<protein>
    <recommendedName>
        <fullName evidence="2">Tyrosine specific protein phosphatases domain-containing protein</fullName>
    </recommendedName>
</protein>
<dbReference type="GO" id="GO:0004721">
    <property type="term" value="F:phosphoprotein phosphatase activity"/>
    <property type="evidence" value="ECO:0007669"/>
    <property type="project" value="InterPro"/>
</dbReference>
<evidence type="ECO:0000313" key="3">
    <source>
        <dbReference type="EMBL" id="KMS56659.1"/>
    </source>
</evidence>
<dbReference type="Pfam" id="PF13350">
    <property type="entry name" value="Y_phosphatase3"/>
    <property type="match status" value="1"/>
</dbReference>
<gene>
    <name evidence="3" type="ORF">V474_15530</name>
</gene>
<dbReference type="InterPro" id="IPR000387">
    <property type="entry name" value="Tyr_Pase_dom"/>
</dbReference>
<evidence type="ECO:0000259" key="2">
    <source>
        <dbReference type="PROSITE" id="PS50056"/>
    </source>
</evidence>
<comment type="caution">
    <text evidence="3">The sequence shown here is derived from an EMBL/GenBank/DDBJ whole genome shotgun (WGS) entry which is preliminary data.</text>
</comment>
<dbReference type="PANTHER" id="PTHR31126:SF1">
    <property type="entry name" value="TYROSINE SPECIFIC PROTEIN PHOSPHATASES DOMAIN-CONTAINING PROTEIN"/>
    <property type="match status" value="1"/>
</dbReference>
<dbReference type="PANTHER" id="PTHR31126">
    <property type="entry name" value="TYROSINE-PROTEIN PHOSPHATASE"/>
    <property type="match status" value="1"/>
</dbReference>
<dbReference type="OrthoDB" id="1188001at2"/>
<dbReference type="AlphaFoldDB" id="A0A0J7XYP2"/>
<dbReference type="PROSITE" id="PS50056">
    <property type="entry name" value="TYR_PHOSPHATASE_2"/>
    <property type="match status" value="1"/>
</dbReference>
<comment type="similarity">
    <text evidence="1">Belongs to the protein-tyrosine phosphatase family.</text>
</comment>
<dbReference type="SUPFAM" id="SSF52799">
    <property type="entry name" value="(Phosphotyrosine protein) phosphatases II"/>
    <property type="match status" value="1"/>
</dbReference>
<dbReference type="InterPro" id="IPR016130">
    <property type="entry name" value="Tyr_Pase_AS"/>
</dbReference>
<sequence length="267" mass="28988">MTDTLDFPRAHLDRILTLEGAHNFRHVAGWRTVDGRTVAPGRLYRASSLHGLTDTDHDILAPLGIAHVVDLRSRAEREAFPSRWTTPPATVWTGAEGSANADLTRMMRLDNVGPSDVRAAMSKVYADFTQDLAEALTGLFSALLTQKAQGAVLIHCAAGKDRTGFVTAMLLRALGVIEDDVRADYLLTNATYDRAFGAFARHHRLAELDAGIPGAARLMLGAHAEYLTSADEALLERWGSFEHYLAAACGLNDTGRARLQGFYLTGA</sequence>
<evidence type="ECO:0000256" key="1">
    <source>
        <dbReference type="ARBA" id="ARBA00009580"/>
    </source>
</evidence>
<proteinExistence type="inferred from homology"/>
<organism evidence="3 4">
    <name type="scientific">Novosphingobium barchaimii LL02</name>
    <dbReference type="NCBI Taxonomy" id="1114963"/>
    <lineage>
        <taxon>Bacteria</taxon>
        <taxon>Pseudomonadati</taxon>
        <taxon>Pseudomonadota</taxon>
        <taxon>Alphaproteobacteria</taxon>
        <taxon>Sphingomonadales</taxon>
        <taxon>Sphingomonadaceae</taxon>
        <taxon>Novosphingobium</taxon>
    </lineage>
</organism>
<keyword evidence="4" id="KW-1185">Reference proteome</keyword>
<reference evidence="3 4" key="1">
    <citation type="journal article" date="2015" name="G3 (Bethesda)">
        <title>Insights into Ongoing Evolution of the Hexachlorocyclohexane Catabolic Pathway from Comparative Genomics of Ten Sphingomonadaceae Strains.</title>
        <authorList>
            <person name="Pearce S.L."/>
            <person name="Oakeshott J.G."/>
            <person name="Pandey G."/>
        </authorList>
    </citation>
    <scope>NUCLEOTIDE SEQUENCE [LARGE SCALE GENOMIC DNA]</scope>
    <source>
        <strain evidence="3 4">LL02</strain>
    </source>
</reference>
<evidence type="ECO:0000313" key="4">
    <source>
        <dbReference type="Proteomes" id="UP000052268"/>
    </source>
</evidence>
<name>A0A0J7XYP2_9SPHN</name>
<accession>A0A0J7XYP2</accession>
<dbReference type="InterPro" id="IPR026893">
    <property type="entry name" value="Tyr/Ser_Pase_IphP-type"/>
</dbReference>
<dbReference type="Gene3D" id="3.90.190.10">
    <property type="entry name" value="Protein tyrosine phosphatase superfamily"/>
    <property type="match status" value="1"/>
</dbReference>
<dbReference type="PROSITE" id="PS00383">
    <property type="entry name" value="TYR_PHOSPHATASE_1"/>
    <property type="match status" value="1"/>
</dbReference>
<dbReference type="PATRIC" id="fig|1114963.3.peg.1933"/>
<dbReference type="Proteomes" id="UP000052268">
    <property type="component" value="Unassembled WGS sequence"/>
</dbReference>